<keyword evidence="7" id="KW-1185">Reference proteome</keyword>
<dbReference type="PANTHER" id="PTHR11236">
    <property type="entry name" value="AMINOBENZOATE/ANTHRANILATE SYNTHASE"/>
    <property type="match status" value="1"/>
</dbReference>
<evidence type="ECO:0000256" key="2">
    <source>
        <dbReference type="ARBA" id="ARBA00022679"/>
    </source>
</evidence>
<dbReference type="PANTHER" id="PTHR11236:SF50">
    <property type="entry name" value="AMINODEOXYCHORISMATE SYNTHASE COMPONENT 1"/>
    <property type="match status" value="1"/>
</dbReference>
<evidence type="ECO:0000313" key="7">
    <source>
        <dbReference type="Proteomes" id="UP000196573"/>
    </source>
</evidence>
<dbReference type="EMBL" id="FWPT01000005">
    <property type="protein sequence ID" value="SMA48025.1"/>
    <property type="molecule type" value="Genomic_DNA"/>
</dbReference>
<dbReference type="GO" id="GO:0000162">
    <property type="term" value="P:L-tryptophan biosynthetic process"/>
    <property type="evidence" value="ECO:0007669"/>
    <property type="project" value="TreeGrafter"/>
</dbReference>
<proteinExistence type="predicted"/>
<dbReference type="Pfam" id="PF04715">
    <property type="entry name" value="Anth_synt_I_N"/>
    <property type="match status" value="1"/>
</dbReference>
<name>A0A1X7AKM0_9GAMM</name>
<dbReference type="GO" id="GO:0009396">
    <property type="term" value="P:folic acid-containing compound biosynthetic process"/>
    <property type="evidence" value="ECO:0007669"/>
    <property type="project" value="InterPro"/>
</dbReference>
<dbReference type="NCBIfam" id="TIGR00553">
    <property type="entry name" value="pabB"/>
    <property type="match status" value="1"/>
</dbReference>
<dbReference type="InterPro" id="IPR019999">
    <property type="entry name" value="Anth_synth_I-like"/>
</dbReference>
<dbReference type="Proteomes" id="UP000196573">
    <property type="component" value="Unassembled WGS sequence"/>
</dbReference>
<accession>A0A1X7AKM0</accession>
<feature type="region of interest" description="Disordered" evidence="3">
    <location>
        <begin position="354"/>
        <end position="373"/>
    </location>
</feature>
<feature type="domain" description="Anthranilate synthase component I N-terminal" evidence="5">
    <location>
        <begin position="79"/>
        <end position="230"/>
    </location>
</feature>
<feature type="domain" description="Chorismate-utilising enzyme C-terminal" evidence="4">
    <location>
        <begin position="276"/>
        <end position="528"/>
    </location>
</feature>
<gene>
    <name evidence="6" type="primary">pabB</name>
    <name evidence="6" type="ORF">EHSB41UT_02638</name>
</gene>
<sequence>MGDEDGQCTHLTLLTVNLVNRPVTYCHTLCTALYIAPYNAMPGHQIRHACFSFAIQTSTIPAKLNNDDQAVPYLTYRADPCHWLGQLRPLGYALLLDSANGHASSKSLNYGNSTHRYDIITAAPESVTIVQDGTTTVYDLNDGTARETCQPVFDELSAQMEAVAEDEAAQQAQLPFTGGLAGYWGYELNHQLEPECVPERKTPQADDTHHPEMIVGLYLWAIISDHQTRTSALYLHPDLAETKKQRILHALKGTESSGAVQPFSLSTPFRKMITADTYRQSFQRIQEWITAGDCYQINLTQRFTGSYQGDPWQAYQYLREISPTPFSAFLDFPQLKVLSLSPERLLLSDHGHIETKPIKGTRPRGLTPEQDQQSAEELLNSEKDRAENLMIVDLLRNDLGRNCQPGSIKVPVLFGLESYANVHHMVSTITGELAEGRSNLDLLRDAFPGGSVTGAPKIRAMQIIQEIEPYSRSVYCGSVGYISLNGRMDTNITIRTLVADGEEIHAWGGGAIVADSECDSEYEESLTKVRNLVNGLEEAFLSKERETA</sequence>
<dbReference type="InterPro" id="IPR005801">
    <property type="entry name" value="ADC_synthase"/>
</dbReference>
<keyword evidence="6" id="KW-0032">Aminotransferase</keyword>
<dbReference type="EC" id="2.6.1.85" evidence="1"/>
<keyword evidence="2 6" id="KW-0808">Transferase</keyword>
<dbReference type="SUPFAM" id="SSF56322">
    <property type="entry name" value="ADC synthase"/>
    <property type="match status" value="1"/>
</dbReference>
<evidence type="ECO:0000256" key="1">
    <source>
        <dbReference type="ARBA" id="ARBA00013139"/>
    </source>
</evidence>
<evidence type="ECO:0000259" key="5">
    <source>
        <dbReference type="Pfam" id="PF04715"/>
    </source>
</evidence>
<dbReference type="InterPro" id="IPR005802">
    <property type="entry name" value="ADC_synth_comp_1"/>
</dbReference>
<dbReference type="PRINTS" id="PR00095">
    <property type="entry name" value="ANTSNTHASEI"/>
</dbReference>
<dbReference type="InterPro" id="IPR006805">
    <property type="entry name" value="Anth_synth_I_N"/>
</dbReference>
<dbReference type="Gene3D" id="3.60.120.10">
    <property type="entry name" value="Anthranilate synthase"/>
    <property type="match status" value="1"/>
</dbReference>
<dbReference type="Pfam" id="PF00425">
    <property type="entry name" value="Chorismate_bind"/>
    <property type="match status" value="1"/>
</dbReference>
<organism evidence="6 7">
    <name type="scientific">Parendozoicomonas haliclonae</name>
    <dbReference type="NCBI Taxonomy" id="1960125"/>
    <lineage>
        <taxon>Bacteria</taxon>
        <taxon>Pseudomonadati</taxon>
        <taxon>Pseudomonadota</taxon>
        <taxon>Gammaproteobacteria</taxon>
        <taxon>Oceanospirillales</taxon>
        <taxon>Endozoicomonadaceae</taxon>
        <taxon>Parendozoicomonas</taxon>
    </lineage>
</organism>
<dbReference type="AlphaFoldDB" id="A0A1X7AKM0"/>
<evidence type="ECO:0000259" key="4">
    <source>
        <dbReference type="Pfam" id="PF00425"/>
    </source>
</evidence>
<dbReference type="InterPro" id="IPR015890">
    <property type="entry name" value="Chorismate_C"/>
</dbReference>
<protein>
    <recommendedName>
        <fullName evidence="1">aminodeoxychorismate synthase</fullName>
        <ecNumber evidence="1">2.6.1.85</ecNumber>
    </recommendedName>
</protein>
<dbReference type="GO" id="GO:0046820">
    <property type="term" value="F:4-amino-4-deoxychorismate synthase activity"/>
    <property type="evidence" value="ECO:0007669"/>
    <property type="project" value="UniProtKB-EC"/>
</dbReference>
<reference evidence="6 7" key="1">
    <citation type="submission" date="2017-03" db="EMBL/GenBank/DDBJ databases">
        <authorList>
            <person name="Afonso C.L."/>
            <person name="Miller P.J."/>
            <person name="Scott M.A."/>
            <person name="Spackman E."/>
            <person name="Goraichik I."/>
            <person name="Dimitrov K.M."/>
            <person name="Suarez D.L."/>
            <person name="Swayne D.E."/>
        </authorList>
    </citation>
    <scope>NUCLEOTIDE SEQUENCE [LARGE SCALE GENOMIC DNA]</scope>
    <source>
        <strain evidence="6">SB41UT1</strain>
    </source>
</reference>
<evidence type="ECO:0000313" key="6">
    <source>
        <dbReference type="EMBL" id="SMA48025.1"/>
    </source>
</evidence>
<evidence type="ECO:0000256" key="3">
    <source>
        <dbReference type="SAM" id="MobiDB-lite"/>
    </source>
</evidence>